<organism evidence="1 2">
    <name type="scientific">Lysinibacillus xylanilyticus</name>
    <dbReference type="NCBI Taxonomy" id="582475"/>
    <lineage>
        <taxon>Bacteria</taxon>
        <taxon>Bacillati</taxon>
        <taxon>Bacillota</taxon>
        <taxon>Bacilli</taxon>
        <taxon>Bacillales</taxon>
        <taxon>Bacillaceae</taxon>
        <taxon>Lysinibacillus</taxon>
    </lineage>
</organism>
<keyword evidence="2" id="KW-1185">Reference proteome</keyword>
<protein>
    <submittedName>
        <fullName evidence="1">Uncharacterized protein</fullName>
    </submittedName>
</protein>
<name>A0ABV3VSP4_9BACI</name>
<sequence length="60" mass="6869">MNIVKLTDDELSLIVTSMEIAIVGSEKYIECNGEGHLDNVTLEALEEMKIIYKKIESKYY</sequence>
<evidence type="ECO:0000313" key="1">
    <source>
        <dbReference type="EMBL" id="MEX3743559.1"/>
    </source>
</evidence>
<evidence type="ECO:0000313" key="2">
    <source>
        <dbReference type="Proteomes" id="UP001558534"/>
    </source>
</evidence>
<dbReference type="Proteomes" id="UP001558534">
    <property type="component" value="Unassembled WGS sequence"/>
</dbReference>
<reference evidence="1 2" key="1">
    <citation type="submission" date="2024-07" db="EMBL/GenBank/DDBJ databases">
        <title>Characterization of a bacterium isolated from hydrolysated instant sea cucumber by whole-genome sequencing and metabolomics.</title>
        <authorList>
            <person name="Luo X."/>
            <person name="Zhang Z."/>
            <person name="Zheng Z."/>
            <person name="Zhang W."/>
            <person name="Ming T."/>
            <person name="Jiao L."/>
            <person name="Su X."/>
            <person name="Kong F."/>
            <person name="Xu J."/>
        </authorList>
    </citation>
    <scope>NUCLEOTIDE SEQUENCE [LARGE SCALE GENOMIC DNA]</scope>
    <source>
        <strain evidence="1 2">XL-2024</strain>
    </source>
</reference>
<comment type="caution">
    <text evidence="1">The sequence shown here is derived from an EMBL/GenBank/DDBJ whole genome shotgun (WGS) entry which is preliminary data.</text>
</comment>
<dbReference type="RefSeq" id="WP_368634609.1">
    <property type="nucleotide sequence ID" value="NZ_JBFRHK010000001.1"/>
</dbReference>
<accession>A0ABV3VSP4</accession>
<gene>
    <name evidence="1" type="ORF">AB1300_00260</name>
</gene>
<proteinExistence type="predicted"/>
<dbReference type="EMBL" id="JBFRHK010000001">
    <property type="protein sequence ID" value="MEX3743559.1"/>
    <property type="molecule type" value="Genomic_DNA"/>
</dbReference>